<evidence type="ECO:0008006" key="4">
    <source>
        <dbReference type="Google" id="ProtNLM"/>
    </source>
</evidence>
<keyword evidence="3" id="KW-1185">Reference proteome</keyword>
<gene>
    <name evidence="2" type="ORF">E4O92_20040</name>
</gene>
<evidence type="ECO:0000313" key="3">
    <source>
        <dbReference type="Proteomes" id="UP000297258"/>
    </source>
</evidence>
<dbReference type="EMBL" id="SPUM01000132">
    <property type="protein sequence ID" value="TFW28924.1"/>
    <property type="molecule type" value="Genomic_DNA"/>
</dbReference>
<name>A0A4Y9SUN1_9BURK</name>
<feature type="signal peptide" evidence="1">
    <location>
        <begin position="1"/>
        <end position="23"/>
    </location>
</feature>
<keyword evidence="1" id="KW-0732">Signal</keyword>
<accession>A0A4Y9SUN1</accession>
<protein>
    <recommendedName>
        <fullName evidence="4">Porin</fullName>
    </recommendedName>
</protein>
<evidence type="ECO:0000313" key="2">
    <source>
        <dbReference type="EMBL" id="TFW28924.1"/>
    </source>
</evidence>
<proteinExistence type="predicted"/>
<dbReference type="OrthoDB" id="5493663at2"/>
<comment type="caution">
    <text evidence="2">The sequence shown here is derived from an EMBL/GenBank/DDBJ whole genome shotgun (WGS) entry which is preliminary data.</text>
</comment>
<evidence type="ECO:0000256" key="1">
    <source>
        <dbReference type="SAM" id="SignalP"/>
    </source>
</evidence>
<dbReference type="RefSeq" id="WP_135191425.1">
    <property type="nucleotide sequence ID" value="NZ_SPUM01000132.1"/>
</dbReference>
<organism evidence="2 3">
    <name type="scientific">Massilia horti</name>
    <dbReference type="NCBI Taxonomy" id="2562153"/>
    <lineage>
        <taxon>Bacteria</taxon>
        <taxon>Pseudomonadati</taxon>
        <taxon>Pseudomonadota</taxon>
        <taxon>Betaproteobacteria</taxon>
        <taxon>Burkholderiales</taxon>
        <taxon>Oxalobacteraceae</taxon>
        <taxon>Telluria group</taxon>
        <taxon>Massilia</taxon>
    </lineage>
</organism>
<sequence>MVAVLRILALCCAALAPLAVAGAADQSGPAWRTSMLGQALLHGTFLTPADSMFNPDATFVPLPRRQLDAELRLNLGAALGPCSGTARLRAQYHRAGAAGTQPATSDHGGFVNEGGVRCRIGNQAELSVGRDVLQWGSSIFLSPSNPFFRDTGKTNPIQELYGKDDWQAQWFPTPELTVALVRVYRHGAREPDPLNFSPTWAAKLDWMGENASGGAIASRQENGVRRLGLYGTLPVSKAALVYADLSAGRGHAGWFPVPDAAGWHFAQAKLGSGTLFYSALGGAAYTFESGWTLNVEWLNGNEGYSPTERQAWYNAAVQAGALLRAGGAASTAAFPALGTALSPNLPYVSRNYLFLQLLRTEWNDKGDVALRWARSRGGSALSGSFTYYLGPHAQAFLMTSRNFGGDRSDFGRLIKFSVQTGIRTSF</sequence>
<dbReference type="Proteomes" id="UP000297258">
    <property type="component" value="Unassembled WGS sequence"/>
</dbReference>
<feature type="chain" id="PRO_5021206330" description="Porin" evidence="1">
    <location>
        <begin position="24"/>
        <end position="426"/>
    </location>
</feature>
<dbReference type="AlphaFoldDB" id="A0A4Y9SUN1"/>
<reference evidence="2 3" key="1">
    <citation type="submission" date="2019-03" db="EMBL/GenBank/DDBJ databases">
        <title>Draft genome of Massilia hortus sp. nov., a novel bacterial species of the Oxalobacteraceae family.</title>
        <authorList>
            <person name="Peta V."/>
            <person name="Raths R."/>
            <person name="Bucking H."/>
        </authorList>
    </citation>
    <scope>NUCLEOTIDE SEQUENCE [LARGE SCALE GENOMIC DNA]</scope>
    <source>
        <strain evidence="2 3">ONC3</strain>
    </source>
</reference>